<keyword evidence="3" id="KW-1185">Reference proteome</keyword>
<dbReference type="InterPro" id="IPR002575">
    <property type="entry name" value="Aminoglycoside_PTrfase"/>
</dbReference>
<keyword evidence="2" id="KW-0808">Transferase</keyword>
<dbReference type="Proteomes" id="UP000195913">
    <property type="component" value="Unassembled WGS sequence"/>
</dbReference>
<reference evidence="2 3" key="1">
    <citation type="submission" date="2017-02" db="EMBL/GenBank/DDBJ databases">
        <authorList>
            <person name="Peterson S.W."/>
        </authorList>
    </citation>
    <scope>NUCLEOTIDE SEQUENCE [LARGE SCALE GENOMIC DNA]</scope>
    <source>
        <strain evidence="2 3">B Ar 00.02</strain>
    </source>
</reference>
<dbReference type="InterPro" id="IPR011009">
    <property type="entry name" value="Kinase-like_dom_sf"/>
</dbReference>
<protein>
    <submittedName>
        <fullName evidence="2">Putative phosphotransferase</fullName>
    </submittedName>
</protein>
<feature type="domain" description="Aminoglycoside phosphotransferase" evidence="1">
    <location>
        <begin position="36"/>
        <end position="209"/>
    </location>
</feature>
<evidence type="ECO:0000259" key="1">
    <source>
        <dbReference type="Pfam" id="PF01636"/>
    </source>
</evidence>
<dbReference type="GO" id="GO:0016740">
    <property type="term" value="F:transferase activity"/>
    <property type="evidence" value="ECO:0007669"/>
    <property type="project" value="UniProtKB-KW"/>
</dbReference>
<dbReference type="PANTHER" id="PTHR21310:SF42">
    <property type="entry name" value="BIFUNCTIONAL AAC_APH"/>
    <property type="match status" value="1"/>
</dbReference>
<evidence type="ECO:0000313" key="2">
    <source>
        <dbReference type="EMBL" id="SJM60139.1"/>
    </source>
</evidence>
<dbReference type="Pfam" id="PF01636">
    <property type="entry name" value="APH"/>
    <property type="match status" value="1"/>
</dbReference>
<evidence type="ECO:0000313" key="3">
    <source>
        <dbReference type="Proteomes" id="UP000195913"/>
    </source>
</evidence>
<name>A0A1R4FW39_9MICC</name>
<dbReference type="AlphaFoldDB" id="A0A1R4FW39"/>
<dbReference type="Gene3D" id="3.30.200.20">
    <property type="entry name" value="Phosphorylase Kinase, domain 1"/>
    <property type="match status" value="1"/>
</dbReference>
<gene>
    <name evidence="2" type="ORF">FM101_06180</name>
</gene>
<accession>A0A1R4FW39</accession>
<dbReference type="PANTHER" id="PTHR21310">
    <property type="entry name" value="AMINOGLYCOSIDE PHOSPHOTRANSFERASE-RELATED-RELATED"/>
    <property type="match status" value="1"/>
</dbReference>
<dbReference type="EMBL" id="FUHW01000023">
    <property type="protein sequence ID" value="SJM60139.1"/>
    <property type="molecule type" value="Genomic_DNA"/>
</dbReference>
<proteinExistence type="predicted"/>
<sequence length="214" mass="23291">MHHDQIAIDVPTVQSLIRQQFPHLMREPVSYLPSTGTVNAIFRVGDLLAARFPLRRTDPDELAESLRAEAGAMSELAGPSPVPTPTCVGLGRRGDSYPLPWTLQTWIPGSVATPSGLAGSIRFADDLVRLILALRKTDRHGRTFSGGGRGGDLPDHDGWMEHCFEKSEGLLDVARLRLMWGSFRELPAGGEDVMSHGDLIPANLLVDGERRPAA</sequence>
<dbReference type="InterPro" id="IPR051678">
    <property type="entry name" value="AGP_Transferase"/>
</dbReference>
<organism evidence="2 3">
    <name type="scientific">Arthrobacter rhombi</name>
    <dbReference type="NCBI Taxonomy" id="71253"/>
    <lineage>
        <taxon>Bacteria</taxon>
        <taxon>Bacillati</taxon>
        <taxon>Actinomycetota</taxon>
        <taxon>Actinomycetes</taxon>
        <taxon>Micrococcales</taxon>
        <taxon>Micrococcaceae</taxon>
        <taxon>Arthrobacter</taxon>
    </lineage>
</organism>
<dbReference type="SUPFAM" id="SSF56112">
    <property type="entry name" value="Protein kinase-like (PK-like)"/>
    <property type="match status" value="1"/>
</dbReference>
<dbReference type="RefSeq" id="WP_179204255.1">
    <property type="nucleotide sequence ID" value="NZ_FUHW01000023.1"/>
</dbReference>